<keyword evidence="2" id="KW-1185">Reference proteome</keyword>
<comment type="caution">
    <text evidence="1">The sequence shown here is derived from an EMBL/GenBank/DDBJ whole genome shotgun (WGS) entry which is preliminary data.</text>
</comment>
<gene>
    <name evidence="1" type="ORF">JHL16_03940</name>
</gene>
<keyword evidence="1" id="KW-0449">Lipoprotein</keyword>
<proteinExistence type="predicted"/>
<dbReference type="Proteomes" id="UP000616151">
    <property type="component" value="Unassembled WGS sequence"/>
</dbReference>
<evidence type="ECO:0000313" key="2">
    <source>
        <dbReference type="Proteomes" id="UP000616151"/>
    </source>
</evidence>
<evidence type="ECO:0000313" key="1">
    <source>
        <dbReference type="EMBL" id="MBK1865490.1"/>
    </source>
</evidence>
<sequence>MRRMMACVGMVALFALTAGPASAERQSDKSGFKGTPLTVKPADERKKKPHAYKPKPEERVIIEPAAAVPGVDVVDGVQVPGDLNETTDDSQVPGDLVAEQPDPLEGVNRVVFGFNQVVDRLVLEPSARIYRAVIPPPVRRGVSNVLTNLASPITLANDILQGNPEAAANTMKRFMVNSTLGLGGIFDHATGLGEPLHREDFGQTLGTWGMGPGPYIVLPVIGPSNPRDIGGVVVDTAVNPMTWVLYDAPLWERSIPIGTEIISGREALLDDYDNLRKNSPDLYATVRDLYAQKRQSEINNETAGYDTASGVSSLPPTTVPQTLNPY</sequence>
<organism evidence="1 2">
    <name type="scientific">Taklimakanibacter albus</name>
    <dbReference type="NCBI Taxonomy" id="2800327"/>
    <lineage>
        <taxon>Bacteria</taxon>
        <taxon>Pseudomonadati</taxon>
        <taxon>Pseudomonadota</taxon>
        <taxon>Alphaproteobacteria</taxon>
        <taxon>Hyphomicrobiales</taxon>
        <taxon>Aestuariivirgaceae</taxon>
        <taxon>Taklimakanibacter</taxon>
    </lineage>
</organism>
<name>A0ACC5QYL8_9HYPH</name>
<reference evidence="1" key="1">
    <citation type="submission" date="2021-01" db="EMBL/GenBank/DDBJ databases">
        <authorList>
            <person name="Sun Q."/>
        </authorList>
    </citation>
    <scope>NUCLEOTIDE SEQUENCE</scope>
    <source>
        <strain evidence="1">YIM B02566</strain>
    </source>
</reference>
<accession>A0ACC5QYL8</accession>
<protein>
    <submittedName>
        <fullName evidence="1">VacJ family lipoprotein</fullName>
    </submittedName>
</protein>
<dbReference type="EMBL" id="JAENHL010000004">
    <property type="protein sequence ID" value="MBK1865490.1"/>
    <property type="molecule type" value="Genomic_DNA"/>
</dbReference>